<keyword evidence="6" id="KW-0411">Iron-sulfur</keyword>
<evidence type="ECO:0000256" key="3">
    <source>
        <dbReference type="ARBA" id="ARBA00022723"/>
    </source>
</evidence>
<comment type="caution">
    <text evidence="9">The sequence shown here is derived from an EMBL/GenBank/DDBJ whole genome shotgun (WGS) entry which is preliminary data.</text>
</comment>
<dbReference type="Pfam" id="PF13183">
    <property type="entry name" value="Fer4_8"/>
    <property type="match status" value="1"/>
</dbReference>
<dbReference type="Pfam" id="PF02754">
    <property type="entry name" value="CCG"/>
    <property type="match status" value="1"/>
</dbReference>
<dbReference type="SUPFAM" id="SSF46548">
    <property type="entry name" value="alpha-helical ferredoxin"/>
    <property type="match status" value="1"/>
</dbReference>
<sequence length="446" mass="49890">MKPPMHVAKENEVASIGLPRVPKQDEQTAVLKKLDDLRSSMRSLMVMLENCTKCGNCAKQCHSYLGTEDYHNFPAARADLMRRIYKRYFTWTGRTFGRFFGADDFDADTLSKWLTYFYQCNECRRCAKFCPFGIDTAEVTIAARHILSEIGIMPKFMQGIAVNMNKTGNNMGIPQPAIVDCAEFMEDEMREETGLDIKIPIDKPNSDILYIPSSADFFTNVDTMIGAAKLFHYLGVNWTIPSTVLEAANFGLLFNLNVMREHNQRLKAAATAVGAKLVIQGECGHGWRAAKAYTDGCSAPVSFEIVHILDYCDQHLGKLPLKKLPLRATLHDPCNYARAGEIVEQPRRIMRACVENFVEMTPNRDENFCCGGGSGILMDEMMEIRMKLGKKKAEQVIALGKLDYLAMPCSICKAQIPVVMKYYGVDDLMMGGVMDLVGKAMILGEA</sequence>
<evidence type="ECO:0008006" key="10">
    <source>
        <dbReference type="Google" id="ProtNLM"/>
    </source>
</evidence>
<keyword evidence="3" id="KW-0479">Metal-binding</keyword>
<dbReference type="InterPro" id="IPR004017">
    <property type="entry name" value="Cys_rich_dom"/>
</dbReference>
<reference evidence="9" key="1">
    <citation type="submission" date="2019-08" db="EMBL/GenBank/DDBJ databases">
        <authorList>
            <person name="Kucharzyk K."/>
            <person name="Murdoch R.W."/>
            <person name="Higgins S."/>
            <person name="Loffler F."/>
        </authorList>
    </citation>
    <scope>NUCLEOTIDE SEQUENCE</scope>
</reference>
<keyword evidence="4" id="KW-0249">Electron transport</keyword>
<feature type="domain" description="Cysteine-rich" evidence="7">
    <location>
        <begin position="329"/>
        <end position="416"/>
    </location>
</feature>
<evidence type="ECO:0000259" key="7">
    <source>
        <dbReference type="Pfam" id="PF02754"/>
    </source>
</evidence>
<dbReference type="AlphaFoldDB" id="A0A644TLR9"/>
<dbReference type="GO" id="GO:0016491">
    <property type="term" value="F:oxidoreductase activity"/>
    <property type="evidence" value="ECO:0007669"/>
    <property type="project" value="UniProtKB-ARBA"/>
</dbReference>
<evidence type="ECO:0000256" key="2">
    <source>
        <dbReference type="ARBA" id="ARBA00022485"/>
    </source>
</evidence>
<dbReference type="NCBIfam" id="NF045796">
    <property type="entry name" value="DsrK"/>
    <property type="match status" value="1"/>
</dbReference>
<evidence type="ECO:0000256" key="6">
    <source>
        <dbReference type="ARBA" id="ARBA00023014"/>
    </source>
</evidence>
<dbReference type="GO" id="GO:0046872">
    <property type="term" value="F:metal ion binding"/>
    <property type="evidence" value="ECO:0007669"/>
    <property type="project" value="UniProtKB-KW"/>
</dbReference>
<dbReference type="PROSITE" id="PS00198">
    <property type="entry name" value="4FE4S_FER_1"/>
    <property type="match status" value="1"/>
</dbReference>
<evidence type="ECO:0000256" key="5">
    <source>
        <dbReference type="ARBA" id="ARBA00023004"/>
    </source>
</evidence>
<feature type="domain" description="4Fe-4S ferredoxin-type" evidence="8">
    <location>
        <begin position="48"/>
        <end position="134"/>
    </location>
</feature>
<dbReference type="PANTHER" id="PTHR43551:SF1">
    <property type="entry name" value="HETERODISULFIDE REDUCTASE"/>
    <property type="match status" value="1"/>
</dbReference>
<evidence type="ECO:0000313" key="9">
    <source>
        <dbReference type="EMBL" id="MPL67906.1"/>
    </source>
</evidence>
<gene>
    <name evidence="9" type="ORF">SDC9_13609</name>
</gene>
<proteinExistence type="predicted"/>
<dbReference type="EMBL" id="VSSQ01000039">
    <property type="protein sequence ID" value="MPL67906.1"/>
    <property type="molecule type" value="Genomic_DNA"/>
</dbReference>
<keyword evidence="1" id="KW-0813">Transport</keyword>
<dbReference type="InterPro" id="IPR017896">
    <property type="entry name" value="4Fe4S_Fe-S-bd"/>
</dbReference>
<dbReference type="InterPro" id="IPR009051">
    <property type="entry name" value="Helical_ferredxn"/>
</dbReference>
<dbReference type="PANTHER" id="PTHR43551">
    <property type="entry name" value="FUMARATE REDUCTASE IRON-SULFUR SUBUNIT"/>
    <property type="match status" value="1"/>
</dbReference>
<dbReference type="GO" id="GO:0051539">
    <property type="term" value="F:4 iron, 4 sulfur cluster binding"/>
    <property type="evidence" value="ECO:0007669"/>
    <property type="project" value="UniProtKB-KW"/>
</dbReference>
<evidence type="ECO:0000256" key="4">
    <source>
        <dbReference type="ARBA" id="ARBA00022982"/>
    </source>
</evidence>
<accession>A0A644TLR9</accession>
<dbReference type="Gene3D" id="1.10.1060.10">
    <property type="entry name" value="Alpha-helical ferredoxin"/>
    <property type="match status" value="1"/>
</dbReference>
<organism evidence="9">
    <name type="scientific">bioreactor metagenome</name>
    <dbReference type="NCBI Taxonomy" id="1076179"/>
    <lineage>
        <taxon>unclassified sequences</taxon>
        <taxon>metagenomes</taxon>
        <taxon>ecological metagenomes</taxon>
    </lineage>
</organism>
<protein>
    <recommendedName>
        <fullName evidence="10">Iron-sulfur-binding oxidoreductase FadF</fullName>
    </recommendedName>
</protein>
<keyword evidence="2" id="KW-0004">4Fe-4S</keyword>
<evidence type="ECO:0000256" key="1">
    <source>
        <dbReference type="ARBA" id="ARBA00022448"/>
    </source>
</evidence>
<evidence type="ECO:0000259" key="8">
    <source>
        <dbReference type="Pfam" id="PF13183"/>
    </source>
</evidence>
<keyword evidence="5" id="KW-0408">Iron</keyword>
<name>A0A644TLR9_9ZZZZ</name>
<dbReference type="InterPro" id="IPR017900">
    <property type="entry name" value="4Fe4S_Fe_S_CS"/>
</dbReference>